<dbReference type="EMBL" id="CP002219">
    <property type="protein sequence ID" value="ADQ06761.1"/>
    <property type="molecule type" value="Genomic_DNA"/>
</dbReference>
<name>E4Q845_CALH1</name>
<organism evidence="1 2">
    <name type="scientific">Caldicellulosiruptor hydrothermalis (strain DSM 18901 / VKM B-2411 / 108)</name>
    <dbReference type="NCBI Taxonomy" id="632292"/>
    <lineage>
        <taxon>Bacteria</taxon>
        <taxon>Bacillati</taxon>
        <taxon>Bacillota</taxon>
        <taxon>Bacillota incertae sedis</taxon>
        <taxon>Caldicellulosiruptorales</taxon>
        <taxon>Caldicellulosiruptoraceae</taxon>
        <taxon>Caldicellulosiruptor</taxon>
    </lineage>
</organism>
<dbReference type="KEGG" id="chd:Calhy_1034"/>
<reference evidence="1 2" key="2">
    <citation type="journal article" date="2011" name="J. Bacteriol.">
        <title>Complete genome sequences for the anaerobic, extremely thermophilic plant biomass-degrading bacteria Caldicellulosiruptor hydrothermalis, Caldicellulosiruptor kristjanssonii, Caldicellulosiruptor kronotskyensis, Caldicellulosiruptor owensenis, and Caldicellulosiruptor lactoaceticus.</title>
        <authorList>
            <person name="Blumer-Schuette S.E."/>
            <person name="Ozdemir I."/>
            <person name="Mistry D."/>
            <person name="Lucas S."/>
            <person name="Lapidus A."/>
            <person name="Cheng J.F."/>
            <person name="Goodwin L.A."/>
            <person name="Pitluck S."/>
            <person name="Land M.L."/>
            <person name="Hauser L.J."/>
            <person name="Woyke T."/>
            <person name="Mikhailova N."/>
            <person name="Pati A."/>
            <person name="Kyrpides N.C."/>
            <person name="Ivanova N."/>
            <person name="Detter J.C."/>
            <person name="Walston-Davenport K."/>
            <person name="Han S."/>
            <person name="Adams M.W."/>
            <person name="Kelly R.M."/>
        </authorList>
    </citation>
    <scope>NUCLEOTIDE SEQUENCE [LARGE SCALE GENOMIC DNA]</scope>
    <source>
        <strain evidence="2">DSM 18901 / VKM B-2411 / 108</strain>
    </source>
</reference>
<accession>E4Q845</accession>
<gene>
    <name evidence="1" type="ordered locus">Calhy_1034</name>
</gene>
<dbReference type="AlphaFoldDB" id="E4Q845"/>
<reference key="1">
    <citation type="submission" date="2010-09" db="EMBL/GenBank/DDBJ databases">
        <title>Complete sequence of Caldicellulosiruptor hydrothermalis 108.</title>
        <authorList>
            <consortium name="US DOE Joint Genome Institute"/>
            <person name="Lucas S."/>
            <person name="Copeland A."/>
            <person name="Lapidus A."/>
            <person name="Cheng J.-F."/>
            <person name="Bruce D."/>
            <person name="Goodwin L."/>
            <person name="Pitluck S."/>
            <person name="Davenport K."/>
            <person name="Detter J.C."/>
            <person name="Han C."/>
            <person name="Tapia R."/>
            <person name="Land M."/>
            <person name="Hauser L."/>
            <person name="Chang Y.-J."/>
            <person name="Jeffries C."/>
            <person name="Kyrpides N."/>
            <person name="Ivanova N."/>
            <person name="Mikhailova N."/>
            <person name="Blumer-Schuette S.E."/>
            <person name="Kelly R.M."/>
            <person name="Woyke T."/>
        </authorList>
    </citation>
    <scope>NUCLEOTIDE SEQUENCE</scope>
    <source>
        <strain>108</strain>
    </source>
</reference>
<dbReference type="OrthoDB" id="1717306at2"/>
<keyword evidence="2" id="KW-1185">Reference proteome</keyword>
<dbReference type="Proteomes" id="UP000006890">
    <property type="component" value="Chromosome"/>
</dbReference>
<evidence type="ECO:0000313" key="1">
    <source>
        <dbReference type="EMBL" id="ADQ06761.1"/>
    </source>
</evidence>
<evidence type="ECO:0000313" key="2">
    <source>
        <dbReference type="Proteomes" id="UP000006890"/>
    </source>
</evidence>
<dbReference type="HOGENOM" id="CLU_2714760_0_0_9"/>
<proteinExistence type="predicted"/>
<dbReference type="RefSeq" id="WP_013402942.1">
    <property type="nucleotide sequence ID" value="NC_014652.1"/>
</dbReference>
<protein>
    <submittedName>
        <fullName evidence="1">Uncharacterized protein</fullName>
    </submittedName>
</protein>
<sequence>MRNPRDELYSLIDKLTTEDVISLLHIVRRIVTSDEELTDEEIQQIELAKDEISKGEGIEIEEVKKILHLNSQ</sequence>